<feature type="region of interest" description="Disordered" evidence="5">
    <location>
        <begin position="35"/>
        <end position="131"/>
    </location>
</feature>
<dbReference type="AlphaFoldDB" id="A0AAN8FGB7"/>
<dbReference type="InterPro" id="IPR047867">
    <property type="entry name" value="Ribosomal_uL22_bac/org-type"/>
</dbReference>
<proteinExistence type="inferred from homology"/>
<evidence type="ECO:0000256" key="1">
    <source>
        <dbReference type="ARBA" id="ARBA00009451"/>
    </source>
</evidence>
<name>A0AAN8FGB7_9EURO</name>
<keyword evidence="7" id="KW-1185">Reference proteome</keyword>
<organism evidence="6 7">
    <name type="scientific">Knufia fluminis</name>
    <dbReference type="NCBI Taxonomy" id="191047"/>
    <lineage>
        <taxon>Eukaryota</taxon>
        <taxon>Fungi</taxon>
        <taxon>Dikarya</taxon>
        <taxon>Ascomycota</taxon>
        <taxon>Pezizomycotina</taxon>
        <taxon>Eurotiomycetes</taxon>
        <taxon>Chaetothyriomycetidae</taxon>
        <taxon>Chaetothyriales</taxon>
        <taxon>Trichomeriaceae</taxon>
        <taxon>Knufia</taxon>
    </lineage>
</organism>
<protein>
    <submittedName>
        <fullName evidence="6">39S ribosomal protein L22, mitochondrial</fullName>
    </submittedName>
</protein>
<keyword evidence="3 4" id="KW-0687">Ribonucleoprotein</keyword>
<evidence type="ECO:0000313" key="6">
    <source>
        <dbReference type="EMBL" id="KAK5958016.1"/>
    </source>
</evidence>
<evidence type="ECO:0000256" key="3">
    <source>
        <dbReference type="ARBA" id="ARBA00023274"/>
    </source>
</evidence>
<gene>
    <name evidence="6" type="primary">mrpl22</name>
    <name evidence="6" type="ORF">OHC33_001206</name>
</gene>
<evidence type="ECO:0000256" key="5">
    <source>
        <dbReference type="SAM" id="MobiDB-lite"/>
    </source>
</evidence>
<dbReference type="Proteomes" id="UP001316803">
    <property type="component" value="Unassembled WGS sequence"/>
</dbReference>
<feature type="compositionally biased region" description="Polar residues" evidence="5">
    <location>
        <begin position="35"/>
        <end position="51"/>
    </location>
</feature>
<dbReference type="InterPro" id="IPR001063">
    <property type="entry name" value="Ribosomal_uL22"/>
</dbReference>
<feature type="compositionally biased region" description="Basic and acidic residues" evidence="5">
    <location>
        <begin position="97"/>
        <end position="114"/>
    </location>
</feature>
<comment type="similarity">
    <text evidence="1 4">Belongs to the universal ribosomal protein uL22 family.</text>
</comment>
<dbReference type="GO" id="GO:0015934">
    <property type="term" value="C:large ribosomal subunit"/>
    <property type="evidence" value="ECO:0007669"/>
    <property type="project" value="InterPro"/>
</dbReference>
<dbReference type="EMBL" id="JAKLMC020000002">
    <property type="protein sequence ID" value="KAK5958016.1"/>
    <property type="molecule type" value="Genomic_DNA"/>
</dbReference>
<dbReference type="InterPro" id="IPR036394">
    <property type="entry name" value="Ribosomal_uL22_sf"/>
</dbReference>
<evidence type="ECO:0000256" key="4">
    <source>
        <dbReference type="RuleBase" id="RU004005"/>
    </source>
</evidence>
<reference evidence="6 7" key="1">
    <citation type="submission" date="2022-12" db="EMBL/GenBank/DDBJ databases">
        <title>Genomic features and morphological characterization of a novel Knufia sp. strain isolated from spacecraft assembly facility.</title>
        <authorList>
            <person name="Teixeira M."/>
            <person name="Chander A.M."/>
            <person name="Stajich J.E."/>
            <person name="Venkateswaran K."/>
        </authorList>
    </citation>
    <scope>NUCLEOTIDE SEQUENCE [LARGE SCALE GENOMIC DNA]</scope>
    <source>
        <strain evidence="6 7">FJI-L2-BK-P2</strain>
    </source>
</reference>
<dbReference type="GO" id="GO:0003735">
    <property type="term" value="F:structural constituent of ribosome"/>
    <property type="evidence" value="ECO:0007669"/>
    <property type="project" value="InterPro"/>
</dbReference>
<dbReference type="PANTHER" id="PTHR13501">
    <property type="entry name" value="CHLOROPLAST 50S RIBOSOMAL PROTEIN L22-RELATED"/>
    <property type="match status" value="1"/>
</dbReference>
<dbReference type="SUPFAM" id="SSF54843">
    <property type="entry name" value="Ribosomal protein L22"/>
    <property type="match status" value="2"/>
</dbReference>
<dbReference type="PANTHER" id="PTHR13501:SF10">
    <property type="entry name" value="LARGE RIBOSOMAL SUBUNIT PROTEIN UL22M"/>
    <property type="match status" value="1"/>
</dbReference>
<feature type="compositionally biased region" description="Low complexity" evidence="5">
    <location>
        <begin position="118"/>
        <end position="131"/>
    </location>
</feature>
<sequence>MQASRLVSRRPKAGPSDLCSTFCSLYIAARGLSSTSAHHADGGSNNATPNPMHSAPPGTTKRSDNKIQAASSSEPIKKKKVDVHNPTARFFPGIGRQRTEQRVTEANKKAKDAKTALQQQQERARGAQQMGGLAKDSIFADELDPSTPAAEGAEDEADDPSIVREDRALAKRSPINMAPRLDPRPNARARWARMMVIRNIRHRGRITREMRIARTERSHTSRSPFYQTSLKKLAPLARQIAGKSIDEAIMQMRFSVKKAARDVHKHLIQARNEAVAMRGMGLPDPNAPAKEFIKTEFRHTMGVKETIQAAVNERSYLSEAGKIIEKTPKTPLDEDAYPYNTIEKQASEGTQSTPNMDRATAEIRDPSNTAPLLTQAATKALRSGTQHNPTDIYVAEAWVNRGPYDKKPSPRARGRMDILRPPHTGISVVLKEEKTRTRVKMEKEIKAIRKRMGGKVWTQLPDRPVTRQSQYVLW</sequence>
<dbReference type="FunFam" id="3.90.470.10:FF:000017">
    <property type="entry name" value="54S ribosomal protein L22, mitochondrial"/>
    <property type="match status" value="1"/>
</dbReference>
<dbReference type="Pfam" id="PF00237">
    <property type="entry name" value="Ribosomal_L22"/>
    <property type="match status" value="2"/>
</dbReference>
<evidence type="ECO:0000256" key="2">
    <source>
        <dbReference type="ARBA" id="ARBA00022980"/>
    </source>
</evidence>
<comment type="caution">
    <text evidence="6">The sequence shown here is derived from an EMBL/GenBank/DDBJ whole genome shotgun (WGS) entry which is preliminary data.</text>
</comment>
<accession>A0AAN8FGB7</accession>
<feature type="region of interest" description="Disordered" evidence="5">
    <location>
        <begin position="143"/>
        <end position="162"/>
    </location>
</feature>
<evidence type="ECO:0000313" key="7">
    <source>
        <dbReference type="Proteomes" id="UP001316803"/>
    </source>
</evidence>
<dbReference type="Gene3D" id="3.90.470.10">
    <property type="entry name" value="Ribosomal protein L22/L17"/>
    <property type="match status" value="1"/>
</dbReference>
<keyword evidence="2 4" id="KW-0689">Ribosomal protein</keyword>
<dbReference type="GO" id="GO:0006412">
    <property type="term" value="P:translation"/>
    <property type="evidence" value="ECO:0007669"/>
    <property type="project" value="InterPro"/>
</dbReference>